<sequence>RRGAGDVRRRDRADRGDGPHILAGQRHHGGGDGGGHPGDDHRGGDRDGRDAGVRRAARPLRAGAPHGADARAVVPPADRHDARGGSVRGARFQGVHLLRDGLLGVRGGAEPALLQEGQGGGPGRRL</sequence>
<protein>
    <submittedName>
        <fullName evidence="2">Integral membrane protein TerC</fullName>
    </submittedName>
</protein>
<feature type="compositionally biased region" description="Basic and acidic residues" evidence="1">
    <location>
        <begin position="37"/>
        <end position="53"/>
    </location>
</feature>
<reference evidence="2" key="1">
    <citation type="submission" date="2020-02" db="EMBL/GenBank/DDBJ databases">
        <authorList>
            <person name="Meier V. D."/>
        </authorList>
    </citation>
    <scope>NUCLEOTIDE SEQUENCE</scope>
    <source>
        <strain evidence="2">AVDCRST_MAG89</strain>
    </source>
</reference>
<proteinExistence type="predicted"/>
<evidence type="ECO:0000313" key="2">
    <source>
        <dbReference type="EMBL" id="CAA9346075.1"/>
    </source>
</evidence>
<feature type="compositionally biased region" description="Basic and acidic residues" evidence="1">
    <location>
        <begin position="1"/>
        <end position="18"/>
    </location>
</feature>
<name>A0A6J4M014_9BACT</name>
<accession>A0A6J4M014</accession>
<evidence type="ECO:0000256" key="1">
    <source>
        <dbReference type="SAM" id="MobiDB-lite"/>
    </source>
</evidence>
<feature type="region of interest" description="Disordered" evidence="1">
    <location>
        <begin position="1"/>
        <end position="89"/>
    </location>
</feature>
<organism evidence="2">
    <name type="scientific">uncultured Gemmatimonadota bacterium</name>
    <dbReference type="NCBI Taxonomy" id="203437"/>
    <lineage>
        <taxon>Bacteria</taxon>
        <taxon>Pseudomonadati</taxon>
        <taxon>Gemmatimonadota</taxon>
        <taxon>environmental samples</taxon>
    </lineage>
</organism>
<dbReference type="EMBL" id="CADCTV010000598">
    <property type="protein sequence ID" value="CAA9346075.1"/>
    <property type="molecule type" value="Genomic_DNA"/>
</dbReference>
<feature type="non-terminal residue" evidence="2">
    <location>
        <position position="1"/>
    </location>
</feature>
<feature type="non-terminal residue" evidence="2">
    <location>
        <position position="126"/>
    </location>
</feature>
<dbReference type="AlphaFoldDB" id="A0A6J4M014"/>
<gene>
    <name evidence="2" type="ORF">AVDCRST_MAG89-2868</name>
</gene>